<reference evidence="2" key="2">
    <citation type="submission" date="2023-06" db="EMBL/GenBank/DDBJ databases">
        <authorList>
            <consortium name="Lawrence Berkeley National Laboratory"/>
            <person name="Haridas S."/>
            <person name="Hensen N."/>
            <person name="Bonometti L."/>
            <person name="Westerberg I."/>
            <person name="Brannstrom I.O."/>
            <person name="Guillou S."/>
            <person name="Cros-Aarteil S."/>
            <person name="Calhoun S."/>
            <person name="Kuo A."/>
            <person name="Mondo S."/>
            <person name="Pangilinan J."/>
            <person name="Riley R."/>
            <person name="Labutti K."/>
            <person name="Andreopoulos B."/>
            <person name="Lipzen A."/>
            <person name="Chen C."/>
            <person name="Yanf M."/>
            <person name="Daum C."/>
            <person name="Ng V."/>
            <person name="Clum A."/>
            <person name="Steindorff A."/>
            <person name="Ohm R."/>
            <person name="Martin F."/>
            <person name="Silar P."/>
            <person name="Natvig D."/>
            <person name="Lalanne C."/>
            <person name="Gautier V."/>
            <person name="Ament-Velasquez S.L."/>
            <person name="Kruys A."/>
            <person name="Hutchinson M.I."/>
            <person name="Powell A.J."/>
            <person name="Barry K."/>
            <person name="Miller A.N."/>
            <person name="Grigoriev I.V."/>
            <person name="Debuchy R."/>
            <person name="Gladieux P."/>
            <person name="Thoren M.H."/>
            <person name="Johannesson H."/>
        </authorList>
    </citation>
    <scope>NUCLEOTIDE SEQUENCE</scope>
    <source>
        <strain evidence="2">CBS 958.72</strain>
    </source>
</reference>
<name>A0AAE0K740_9PEZI</name>
<keyword evidence="3" id="KW-1185">Reference proteome</keyword>
<comment type="caution">
    <text evidence="2">The sequence shown here is derived from an EMBL/GenBank/DDBJ whole genome shotgun (WGS) entry which is preliminary data.</text>
</comment>
<gene>
    <name evidence="2" type="ORF">B0T24DRAFT_312391</name>
</gene>
<proteinExistence type="predicted"/>
<accession>A0AAE0K740</accession>
<protein>
    <submittedName>
        <fullName evidence="2">Uncharacterized protein</fullName>
    </submittedName>
</protein>
<evidence type="ECO:0000313" key="2">
    <source>
        <dbReference type="EMBL" id="KAK3371256.1"/>
    </source>
</evidence>
<feature type="region of interest" description="Disordered" evidence="1">
    <location>
        <begin position="1"/>
        <end position="36"/>
    </location>
</feature>
<evidence type="ECO:0000256" key="1">
    <source>
        <dbReference type="SAM" id="MobiDB-lite"/>
    </source>
</evidence>
<dbReference type="Proteomes" id="UP001287356">
    <property type="component" value="Unassembled WGS sequence"/>
</dbReference>
<dbReference type="AlphaFoldDB" id="A0AAE0K740"/>
<sequence length="231" mass="25015">MALPGTNENSPGGAFEGSQEKRRSETEIAEPLAIYGHPTKRVRNDRLYEVPTTASASATVAHRNMGTGSAGAQHSNLAASWRSSSTSLSVASSTSPALTPAFTFCSSELSSKIFNTSRSTVNAILLPPPTIEPFISYADAYTSIAGSVNHVFLHIDSYDPPQSSDLPGLTDEHLKQAYDHKLVWGSDGGLRSLQPELPIITKTPRTPSVWKFEALKLALHIFPEHRYLQPL</sequence>
<organism evidence="2 3">
    <name type="scientific">Lasiosphaeria ovina</name>
    <dbReference type="NCBI Taxonomy" id="92902"/>
    <lineage>
        <taxon>Eukaryota</taxon>
        <taxon>Fungi</taxon>
        <taxon>Dikarya</taxon>
        <taxon>Ascomycota</taxon>
        <taxon>Pezizomycotina</taxon>
        <taxon>Sordariomycetes</taxon>
        <taxon>Sordariomycetidae</taxon>
        <taxon>Sordariales</taxon>
        <taxon>Lasiosphaeriaceae</taxon>
        <taxon>Lasiosphaeria</taxon>
    </lineage>
</organism>
<feature type="compositionally biased region" description="Polar residues" evidence="1">
    <location>
        <begin position="1"/>
        <end position="10"/>
    </location>
</feature>
<dbReference type="EMBL" id="JAULSN010000005">
    <property type="protein sequence ID" value="KAK3371256.1"/>
    <property type="molecule type" value="Genomic_DNA"/>
</dbReference>
<reference evidence="2" key="1">
    <citation type="journal article" date="2023" name="Mol. Phylogenet. Evol.">
        <title>Genome-scale phylogeny and comparative genomics of the fungal order Sordariales.</title>
        <authorList>
            <person name="Hensen N."/>
            <person name="Bonometti L."/>
            <person name="Westerberg I."/>
            <person name="Brannstrom I.O."/>
            <person name="Guillou S."/>
            <person name="Cros-Aarteil S."/>
            <person name="Calhoun S."/>
            <person name="Haridas S."/>
            <person name="Kuo A."/>
            <person name="Mondo S."/>
            <person name="Pangilinan J."/>
            <person name="Riley R."/>
            <person name="LaButti K."/>
            <person name="Andreopoulos B."/>
            <person name="Lipzen A."/>
            <person name="Chen C."/>
            <person name="Yan M."/>
            <person name="Daum C."/>
            <person name="Ng V."/>
            <person name="Clum A."/>
            <person name="Steindorff A."/>
            <person name="Ohm R.A."/>
            <person name="Martin F."/>
            <person name="Silar P."/>
            <person name="Natvig D.O."/>
            <person name="Lalanne C."/>
            <person name="Gautier V."/>
            <person name="Ament-Velasquez S.L."/>
            <person name="Kruys A."/>
            <person name="Hutchinson M.I."/>
            <person name="Powell A.J."/>
            <person name="Barry K."/>
            <person name="Miller A.N."/>
            <person name="Grigoriev I.V."/>
            <person name="Debuchy R."/>
            <person name="Gladieux P."/>
            <person name="Hiltunen Thoren M."/>
            <person name="Johannesson H."/>
        </authorList>
    </citation>
    <scope>NUCLEOTIDE SEQUENCE</scope>
    <source>
        <strain evidence="2">CBS 958.72</strain>
    </source>
</reference>
<evidence type="ECO:0000313" key="3">
    <source>
        <dbReference type="Proteomes" id="UP001287356"/>
    </source>
</evidence>